<sequence length="59" mass="6400">MGRGGRAARGARPEIGLRAHARTPEKLDTTTRETGEGAQGRRARRRARREAFAGELGLS</sequence>
<protein>
    <submittedName>
        <fullName evidence="2">Uncharacterized protein</fullName>
    </submittedName>
</protein>
<dbReference type="Proteomes" id="UP000075502">
    <property type="component" value="Unassembled WGS sequence"/>
</dbReference>
<organism evidence="2 3">
    <name type="scientific">Sorangium cellulosum</name>
    <name type="common">Polyangium cellulosum</name>
    <dbReference type="NCBI Taxonomy" id="56"/>
    <lineage>
        <taxon>Bacteria</taxon>
        <taxon>Pseudomonadati</taxon>
        <taxon>Myxococcota</taxon>
        <taxon>Polyangia</taxon>
        <taxon>Polyangiales</taxon>
        <taxon>Polyangiaceae</taxon>
        <taxon>Sorangium</taxon>
    </lineage>
</organism>
<evidence type="ECO:0000256" key="1">
    <source>
        <dbReference type="SAM" id="MobiDB-lite"/>
    </source>
</evidence>
<feature type="compositionally biased region" description="Basic and acidic residues" evidence="1">
    <location>
        <begin position="11"/>
        <end position="35"/>
    </location>
</feature>
<feature type="region of interest" description="Disordered" evidence="1">
    <location>
        <begin position="1"/>
        <end position="59"/>
    </location>
</feature>
<reference evidence="2 3" key="1">
    <citation type="submission" date="2014-02" db="EMBL/GenBank/DDBJ databases">
        <title>The small core and large imbalanced accessory genome model reveals a collaborative survival strategy of Sorangium cellulosum strains in nature.</title>
        <authorList>
            <person name="Han K."/>
            <person name="Peng R."/>
            <person name="Blom J."/>
            <person name="Li Y.-Z."/>
        </authorList>
    </citation>
    <scope>NUCLEOTIDE SEQUENCE [LARGE SCALE GENOMIC DNA]</scope>
    <source>
        <strain evidence="2 3">So0007-03</strain>
    </source>
</reference>
<proteinExistence type="predicted"/>
<accession>A0A150THE7</accession>
<evidence type="ECO:0000313" key="3">
    <source>
        <dbReference type="Proteomes" id="UP000075502"/>
    </source>
</evidence>
<gene>
    <name evidence="2" type="ORF">BE21_48415</name>
</gene>
<dbReference type="AlphaFoldDB" id="A0A150THE7"/>
<evidence type="ECO:0000313" key="2">
    <source>
        <dbReference type="EMBL" id="KYG04113.1"/>
    </source>
</evidence>
<name>A0A150THE7_SORCE</name>
<dbReference type="EMBL" id="JEME01002491">
    <property type="protein sequence ID" value="KYG04113.1"/>
    <property type="molecule type" value="Genomic_DNA"/>
</dbReference>
<comment type="caution">
    <text evidence="2">The sequence shown here is derived from an EMBL/GenBank/DDBJ whole genome shotgun (WGS) entry which is preliminary data.</text>
</comment>